<keyword evidence="2" id="KW-1185">Reference proteome</keyword>
<dbReference type="AlphaFoldDB" id="A0A183GWZ6"/>
<evidence type="ECO:0000313" key="2">
    <source>
        <dbReference type="Proteomes" id="UP000050761"/>
    </source>
</evidence>
<dbReference type="EMBL" id="UZAH01042518">
    <property type="protein sequence ID" value="VDP61906.1"/>
    <property type="molecule type" value="Genomic_DNA"/>
</dbReference>
<proteinExistence type="predicted"/>
<accession>A0A183GWZ6</accession>
<name>A0A183GWZ6_HELPZ</name>
<gene>
    <name evidence="1" type="ORF">HPBE_LOCUS27215</name>
</gene>
<evidence type="ECO:0000313" key="1">
    <source>
        <dbReference type="EMBL" id="VDP61906.1"/>
    </source>
</evidence>
<sequence length="248" mass="26867">MGLGDVRFFTHRRNGVSDLEWTTGTTLLFCANMAQVDVAVREDYTRLRVAVRPCCSSLARSAKLGSQVLLKAAQELADHSGLRIHNSPCPAATAVRNESFGWMGASSRSDFSQPSCPLATYPLRPQLNLEALRVAVRPCCSSLARSAKLGSQVLLKAAQELADHSGLRIHNSPCPAATAVRNESFGWMGASSRSDFSQPSCPLATYPLRPQLNLEALRCVPALSLVCGRPRVLSMGLFRIEMKPAAKQ</sequence>
<organism evidence="2 3">
    <name type="scientific">Heligmosomoides polygyrus</name>
    <name type="common">Parasitic roundworm</name>
    <dbReference type="NCBI Taxonomy" id="6339"/>
    <lineage>
        <taxon>Eukaryota</taxon>
        <taxon>Metazoa</taxon>
        <taxon>Ecdysozoa</taxon>
        <taxon>Nematoda</taxon>
        <taxon>Chromadorea</taxon>
        <taxon>Rhabditida</taxon>
        <taxon>Rhabditina</taxon>
        <taxon>Rhabditomorpha</taxon>
        <taxon>Strongyloidea</taxon>
        <taxon>Heligmosomidae</taxon>
        <taxon>Heligmosomoides</taxon>
    </lineage>
</organism>
<dbReference type="Proteomes" id="UP000050761">
    <property type="component" value="Unassembled WGS sequence"/>
</dbReference>
<evidence type="ECO:0000313" key="3">
    <source>
        <dbReference type="WBParaSite" id="HPBE_0002721601-mRNA-1"/>
    </source>
</evidence>
<accession>A0A3P8J5A9</accession>
<reference evidence="3" key="2">
    <citation type="submission" date="2019-09" db="UniProtKB">
        <authorList>
            <consortium name="WormBaseParasite"/>
        </authorList>
    </citation>
    <scope>IDENTIFICATION</scope>
</reference>
<protein>
    <submittedName>
        <fullName evidence="1 3">Uncharacterized protein</fullName>
    </submittedName>
</protein>
<dbReference type="WBParaSite" id="HPBE_0002721601-mRNA-1">
    <property type="protein sequence ID" value="HPBE_0002721601-mRNA-1"/>
    <property type="gene ID" value="HPBE_0002721601"/>
</dbReference>
<reference evidence="1 2" key="1">
    <citation type="submission" date="2018-11" db="EMBL/GenBank/DDBJ databases">
        <authorList>
            <consortium name="Pathogen Informatics"/>
        </authorList>
    </citation>
    <scope>NUCLEOTIDE SEQUENCE [LARGE SCALE GENOMIC DNA]</scope>
</reference>